<dbReference type="AlphaFoldDB" id="A3ZQH8"/>
<accession>A3ZQH8</accession>
<protein>
    <submittedName>
        <fullName evidence="1">Uncharacterized protein</fullName>
    </submittedName>
</protein>
<dbReference type="EMBL" id="AANZ01000005">
    <property type="protein sequence ID" value="EAQ81454.1"/>
    <property type="molecule type" value="Genomic_DNA"/>
</dbReference>
<comment type="caution">
    <text evidence="1">The sequence shown here is derived from an EMBL/GenBank/DDBJ whole genome shotgun (WGS) entry which is preliminary data.</text>
</comment>
<reference evidence="1 2" key="1">
    <citation type="submission" date="2006-02" db="EMBL/GenBank/DDBJ databases">
        <authorList>
            <person name="Amann R."/>
            <person name="Ferriera S."/>
            <person name="Johnson J."/>
            <person name="Kravitz S."/>
            <person name="Halpern A."/>
            <person name="Remington K."/>
            <person name="Beeson K."/>
            <person name="Tran B."/>
            <person name="Rogers Y.-H."/>
            <person name="Friedman R."/>
            <person name="Venter J.C."/>
        </authorList>
    </citation>
    <scope>NUCLEOTIDE SEQUENCE [LARGE SCALE GENOMIC DNA]</scope>
    <source>
        <strain evidence="1 2">DSM 3645</strain>
    </source>
</reference>
<gene>
    <name evidence="1" type="ORF">DSM3645_23721</name>
</gene>
<name>A3ZQH8_9BACT</name>
<organism evidence="1 2">
    <name type="scientific">Blastopirellula marina DSM 3645</name>
    <dbReference type="NCBI Taxonomy" id="314230"/>
    <lineage>
        <taxon>Bacteria</taxon>
        <taxon>Pseudomonadati</taxon>
        <taxon>Planctomycetota</taxon>
        <taxon>Planctomycetia</taxon>
        <taxon>Pirellulales</taxon>
        <taxon>Pirellulaceae</taxon>
        <taxon>Blastopirellula</taxon>
    </lineage>
</organism>
<evidence type="ECO:0000313" key="1">
    <source>
        <dbReference type="EMBL" id="EAQ81454.1"/>
    </source>
</evidence>
<dbReference type="STRING" id="314230.DSM3645_23721"/>
<proteinExistence type="predicted"/>
<sequence length="103" mass="11387">MDAFGMTLLPMGSDMHAKAIDLHGLRWEATTIFHQFGENLIDANAGKRRSLATTNKLPRSQFAAKAALTSLNLLANRRIPSMIRLLRRCKVAIIGRIATFPPS</sequence>
<dbReference type="HOGENOM" id="CLU_2258270_0_0_0"/>
<dbReference type="Proteomes" id="UP000004358">
    <property type="component" value="Unassembled WGS sequence"/>
</dbReference>
<evidence type="ECO:0000313" key="2">
    <source>
        <dbReference type="Proteomes" id="UP000004358"/>
    </source>
</evidence>